<dbReference type="InterPro" id="IPR013096">
    <property type="entry name" value="Cupin_2"/>
</dbReference>
<feature type="domain" description="Cupin type-2" evidence="1">
    <location>
        <begin position="33"/>
        <end position="92"/>
    </location>
</feature>
<dbReference type="Pfam" id="PF07883">
    <property type="entry name" value="Cupin_2"/>
    <property type="match status" value="1"/>
</dbReference>
<dbReference type="KEGG" id="awo:Awo_c06920"/>
<dbReference type="STRING" id="931626.Awo_c06920"/>
<keyword evidence="3" id="KW-1185">Reference proteome</keyword>
<dbReference type="Gene3D" id="2.60.120.10">
    <property type="entry name" value="Jelly Rolls"/>
    <property type="match status" value="1"/>
</dbReference>
<organism evidence="2 3">
    <name type="scientific">Acetobacterium woodii (strain ATCC 29683 / DSM 1030 / JCM 2381 / KCTC 1655 / WB1)</name>
    <dbReference type="NCBI Taxonomy" id="931626"/>
    <lineage>
        <taxon>Bacteria</taxon>
        <taxon>Bacillati</taxon>
        <taxon>Bacillota</taxon>
        <taxon>Clostridia</taxon>
        <taxon>Eubacteriales</taxon>
        <taxon>Eubacteriaceae</taxon>
        <taxon>Acetobacterium</taxon>
    </lineage>
</organism>
<reference evidence="2 3" key="2">
    <citation type="journal article" date="2012" name="PLoS ONE">
        <title>An ancient pathway combining carbon dioxide fixation with the generation and utilization of a sodium ion gradient for ATP synthesis.</title>
        <authorList>
            <person name="Poehlein A."/>
            <person name="Schmidt S."/>
            <person name="Kaster A.K."/>
            <person name="Goenrich M."/>
            <person name="Vollmers J."/>
            <person name="Thurmer A."/>
            <person name="Bertsch J."/>
            <person name="Schuchmann K."/>
            <person name="Voigt B."/>
            <person name="Hecker M."/>
            <person name="Daniel R."/>
            <person name="Thauer R.K."/>
            <person name="Gottschalk G."/>
            <person name="Muller V."/>
        </authorList>
    </citation>
    <scope>NUCLEOTIDE SEQUENCE [LARGE SCALE GENOMIC DNA]</scope>
    <source>
        <strain evidence="3">ATCC 29683 / DSM 1030 / JCM 2381 / KCTC 1655 / WB1</strain>
    </source>
</reference>
<dbReference type="PANTHER" id="PTHR40112:SF1">
    <property type="entry name" value="H2HPP ISOMERASE"/>
    <property type="match status" value="1"/>
</dbReference>
<dbReference type="Proteomes" id="UP000007177">
    <property type="component" value="Chromosome"/>
</dbReference>
<reference evidence="3" key="1">
    <citation type="submission" date="2011-07" db="EMBL/GenBank/DDBJ databases">
        <title>Complete genome sequence of Acetobacterium woodii.</title>
        <authorList>
            <person name="Poehlein A."/>
            <person name="Schmidt S."/>
            <person name="Kaster A.-K."/>
            <person name="Goenrich M."/>
            <person name="Vollmers J."/>
            <person name="Thuermer A."/>
            <person name="Gottschalk G."/>
            <person name="Thauer R.K."/>
            <person name="Daniel R."/>
            <person name="Mueller V."/>
        </authorList>
    </citation>
    <scope>NUCLEOTIDE SEQUENCE [LARGE SCALE GENOMIC DNA]</scope>
    <source>
        <strain evidence="3">ATCC 29683 / DSM 1030 / JCM 2381 / KCTC 1655 / WB1</strain>
    </source>
</reference>
<dbReference type="SUPFAM" id="SSF51182">
    <property type="entry name" value="RmlC-like cupins"/>
    <property type="match status" value="1"/>
</dbReference>
<protein>
    <recommendedName>
        <fullName evidence="1">Cupin type-2 domain-containing protein</fullName>
    </recommendedName>
</protein>
<dbReference type="HOGENOM" id="CLU_134269_1_1_9"/>
<dbReference type="InterPro" id="IPR011051">
    <property type="entry name" value="RmlC_Cupin_sf"/>
</dbReference>
<dbReference type="InterPro" id="IPR052535">
    <property type="entry name" value="Bacilysin_H2HPP_isomerase"/>
</dbReference>
<accession>H6LJT5</accession>
<evidence type="ECO:0000313" key="2">
    <source>
        <dbReference type="EMBL" id="AFA47486.1"/>
    </source>
</evidence>
<evidence type="ECO:0000259" key="1">
    <source>
        <dbReference type="Pfam" id="PF07883"/>
    </source>
</evidence>
<proteinExistence type="predicted"/>
<dbReference type="eggNOG" id="COG1917">
    <property type="taxonomic scope" value="Bacteria"/>
</dbReference>
<name>H6LJT5_ACEWD</name>
<dbReference type="InterPro" id="IPR014710">
    <property type="entry name" value="RmlC-like_jellyroll"/>
</dbReference>
<sequence length="105" mass="11527">MAKKEKNEPELELPATVKREIMVAQTACSLVKMVVKAGTIPPLHAHPENQIDYLIKGSADVRINGEITHVEPGEAIFIPGGAMHGFLVSEEDQEFLEFFTPGKKS</sequence>
<dbReference type="PANTHER" id="PTHR40112">
    <property type="entry name" value="H2HPP ISOMERASE"/>
    <property type="match status" value="1"/>
</dbReference>
<gene>
    <name evidence="2" type="ordered locus">Awo_c06920</name>
</gene>
<dbReference type="OrthoDB" id="9811153at2"/>
<evidence type="ECO:0000313" key="3">
    <source>
        <dbReference type="Proteomes" id="UP000007177"/>
    </source>
</evidence>
<dbReference type="RefSeq" id="WP_014355089.1">
    <property type="nucleotide sequence ID" value="NC_016894.1"/>
</dbReference>
<dbReference type="EMBL" id="CP002987">
    <property type="protein sequence ID" value="AFA47486.1"/>
    <property type="molecule type" value="Genomic_DNA"/>
</dbReference>
<dbReference type="AlphaFoldDB" id="H6LJT5"/>